<keyword evidence="4" id="KW-1185">Reference proteome</keyword>
<reference evidence="3 4" key="1">
    <citation type="submission" date="2019-11" db="EMBL/GenBank/DDBJ databases">
        <title>Comparative genomics of hydrocarbon-degrading Desulfosarcina strains.</title>
        <authorList>
            <person name="Watanabe M."/>
            <person name="Kojima H."/>
            <person name="Fukui M."/>
        </authorList>
    </citation>
    <scope>NUCLEOTIDE SEQUENCE [LARGE SCALE GENOMIC DNA]</scope>
    <source>
        <strain evidence="3 4">PP31</strain>
    </source>
</reference>
<sequence length="105" mass="11629">MNFQELAEELGLEEEDYRELIELFMETGQADLSQLKTALDAGDAETVSRRAHTLCGSSGNMRLMKLHETAKRIELAADDGRLDNLSDDLNALEEGFANIARSLQG</sequence>
<name>A0A5K7ZG88_9BACT</name>
<dbReference type="RefSeq" id="WP_155306111.1">
    <property type="nucleotide sequence ID" value="NZ_AP021875.1"/>
</dbReference>
<feature type="modified residue" description="Phosphohistidine" evidence="1">
    <location>
        <position position="52"/>
    </location>
</feature>
<gene>
    <name evidence="3" type="ORF">DSCW_47710</name>
</gene>
<dbReference type="SUPFAM" id="SSF47226">
    <property type="entry name" value="Histidine-containing phosphotransfer domain, HPT domain"/>
    <property type="match status" value="1"/>
</dbReference>
<dbReference type="Pfam" id="PF01627">
    <property type="entry name" value="Hpt"/>
    <property type="match status" value="1"/>
</dbReference>
<dbReference type="InterPro" id="IPR008207">
    <property type="entry name" value="Sig_transdc_His_kin_Hpt_dom"/>
</dbReference>
<dbReference type="GO" id="GO:0000160">
    <property type="term" value="P:phosphorelay signal transduction system"/>
    <property type="evidence" value="ECO:0007669"/>
    <property type="project" value="InterPro"/>
</dbReference>
<dbReference type="AlphaFoldDB" id="A0A5K7ZG88"/>
<dbReference type="PROSITE" id="PS50894">
    <property type="entry name" value="HPT"/>
    <property type="match status" value="1"/>
</dbReference>
<protein>
    <recommendedName>
        <fullName evidence="2">HPt domain-containing protein</fullName>
    </recommendedName>
</protein>
<proteinExistence type="predicted"/>
<dbReference type="KEGG" id="dwd:DSCW_47710"/>
<evidence type="ECO:0000313" key="4">
    <source>
        <dbReference type="Proteomes" id="UP000427769"/>
    </source>
</evidence>
<dbReference type="InterPro" id="IPR036641">
    <property type="entry name" value="HPT_dom_sf"/>
</dbReference>
<evidence type="ECO:0000259" key="2">
    <source>
        <dbReference type="PROSITE" id="PS50894"/>
    </source>
</evidence>
<keyword evidence="1" id="KW-0597">Phosphoprotein</keyword>
<dbReference type="EMBL" id="AP021875">
    <property type="protein sequence ID" value="BBO77354.1"/>
    <property type="molecule type" value="Genomic_DNA"/>
</dbReference>
<dbReference type="OrthoDB" id="5421691at2"/>
<accession>A0A5K7ZG88</accession>
<dbReference type="Gene3D" id="1.20.120.160">
    <property type="entry name" value="HPT domain"/>
    <property type="match status" value="1"/>
</dbReference>
<dbReference type="GO" id="GO:0004672">
    <property type="term" value="F:protein kinase activity"/>
    <property type="evidence" value="ECO:0007669"/>
    <property type="project" value="UniProtKB-ARBA"/>
</dbReference>
<evidence type="ECO:0000313" key="3">
    <source>
        <dbReference type="EMBL" id="BBO77354.1"/>
    </source>
</evidence>
<organism evidence="3 4">
    <name type="scientific">Desulfosarcina widdelii</name>
    <dbReference type="NCBI Taxonomy" id="947919"/>
    <lineage>
        <taxon>Bacteria</taxon>
        <taxon>Pseudomonadati</taxon>
        <taxon>Thermodesulfobacteriota</taxon>
        <taxon>Desulfobacteria</taxon>
        <taxon>Desulfobacterales</taxon>
        <taxon>Desulfosarcinaceae</taxon>
        <taxon>Desulfosarcina</taxon>
    </lineage>
</organism>
<dbReference type="SMART" id="SM00073">
    <property type="entry name" value="HPT"/>
    <property type="match status" value="1"/>
</dbReference>
<evidence type="ECO:0000256" key="1">
    <source>
        <dbReference type="PROSITE-ProRule" id="PRU00110"/>
    </source>
</evidence>
<feature type="domain" description="HPt" evidence="2">
    <location>
        <begin position="13"/>
        <end position="105"/>
    </location>
</feature>
<dbReference type="Proteomes" id="UP000427769">
    <property type="component" value="Chromosome"/>
</dbReference>